<sequence length="256" mass="29018">MNATQRALSAEPVVVRKLPPSKALRLTWLLFFGSLVAAGSVYSNMALAPGADRKFVAQVMNSHTVIAYYGGIFAAMFLPSLRKWTSYERLQGVILPFLVMSYIVQLTWELGFVLLNEQIAKAKNESWAYSWWSYLDGGDYRYLNPEPPILTMEMLGITNAVVGVIGLIWLYRSKFLDYRATLVIMGVEAIQIPLTWYYYLSEALGGFSHVNTASFMDFGVTFFLVNSPWLIVPWMVLYWGNQTLKRQFSLAATTRA</sequence>
<evidence type="ECO:0000313" key="2">
    <source>
        <dbReference type="EMBL" id="KHK88957.1"/>
    </source>
</evidence>
<feature type="transmembrane region" description="Helical" evidence="1">
    <location>
        <begin position="93"/>
        <end position="115"/>
    </location>
</feature>
<gene>
    <name evidence="2" type="ORF">LK12_22945</name>
</gene>
<dbReference type="OrthoDB" id="4578109at2"/>
<keyword evidence="3" id="KW-1185">Reference proteome</keyword>
<evidence type="ECO:0000256" key="1">
    <source>
        <dbReference type="SAM" id="Phobius"/>
    </source>
</evidence>
<comment type="caution">
    <text evidence="2">The sequence shown here is derived from an EMBL/GenBank/DDBJ whole genome shotgun (WGS) entry which is preliminary data.</text>
</comment>
<feature type="transmembrane region" description="Helical" evidence="1">
    <location>
        <begin position="220"/>
        <end position="240"/>
    </location>
</feature>
<dbReference type="Proteomes" id="UP000031057">
    <property type="component" value="Unassembled WGS sequence"/>
</dbReference>
<feature type="transmembrane region" description="Helical" evidence="1">
    <location>
        <begin position="149"/>
        <end position="170"/>
    </location>
</feature>
<name>A0A0B1ZHX8_9SPHN</name>
<feature type="transmembrane region" description="Helical" evidence="1">
    <location>
        <begin position="26"/>
        <end position="45"/>
    </location>
</feature>
<feature type="transmembrane region" description="Helical" evidence="1">
    <location>
        <begin position="65"/>
        <end position="81"/>
    </location>
</feature>
<feature type="transmembrane region" description="Helical" evidence="1">
    <location>
        <begin position="182"/>
        <end position="200"/>
    </location>
</feature>
<dbReference type="AlphaFoldDB" id="A0A0B1ZHX8"/>
<evidence type="ECO:0008006" key="4">
    <source>
        <dbReference type="Google" id="ProtNLM"/>
    </source>
</evidence>
<keyword evidence="1" id="KW-0472">Membrane</keyword>
<dbReference type="EMBL" id="JTDI01000011">
    <property type="protein sequence ID" value="KHK88957.1"/>
    <property type="molecule type" value="Genomic_DNA"/>
</dbReference>
<accession>A0A0B1ZHX8</accession>
<reference evidence="2 3" key="1">
    <citation type="submission" date="2014-10" db="EMBL/GenBank/DDBJ databases">
        <title>Genome sequence of Novosphingobium malaysiense MUSC 273(T).</title>
        <authorList>
            <person name="Lee L.-H."/>
        </authorList>
    </citation>
    <scope>NUCLEOTIDE SEQUENCE [LARGE SCALE GENOMIC DNA]</scope>
    <source>
        <strain evidence="2 3">MUSC 273</strain>
    </source>
</reference>
<organism evidence="2 3">
    <name type="scientific">Novosphingobium malaysiense</name>
    <dbReference type="NCBI Taxonomy" id="1348853"/>
    <lineage>
        <taxon>Bacteria</taxon>
        <taxon>Pseudomonadati</taxon>
        <taxon>Pseudomonadota</taxon>
        <taxon>Alphaproteobacteria</taxon>
        <taxon>Sphingomonadales</taxon>
        <taxon>Sphingomonadaceae</taxon>
        <taxon>Novosphingobium</taxon>
    </lineage>
</organism>
<keyword evidence="1" id="KW-0812">Transmembrane</keyword>
<keyword evidence="1" id="KW-1133">Transmembrane helix</keyword>
<evidence type="ECO:0000313" key="3">
    <source>
        <dbReference type="Proteomes" id="UP000031057"/>
    </source>
</evidence>
<proteinExistence type="predicted"/>
<protein>
    <recommendedName>
        <fullName evidence="4">Emopamil-binding protein</fullName>
    </recommendedName>
</protein>